<dbReference type="InterPro" id="IPR036047">
    <property type="entry name" value="F-box-like_dom_sf"/>
</dbReference>
<dbReference type="OrthoDB" id="670854at2759"/>
<dbReference type="SUPFAM" id="SSF52047">
    <property type="entry name" value="RNI-like"/>
    <property type="match status" value="1"/>
</dbReference>
<protein>
    <recommendedName>
        <fullName evidence="1">F-box domain-containing protein</fullName>
    </recommendedName>
</protein>
<comment type="caution">
    <text evidence="2">The sequence shown here is derived from an EMBL/GenBank/DDBJ whole genome shotgun (WGS) entry which is preliminary data.</text>
</comment>
<proteinExistence type="predicted"/>
<dbReference type="PANTHER" id="PTHR32141:SF26">
    <property type="entry name" value="OS08G0328600 PROTEIN"/>
    <property type="match status" value="1"/>
</dbReference>
<dbReference type="SUPFAM" id="SSF81383">
    <property type="entry name" value="F-box domain"/>
    <property type="match status" value="1"/>
</dbReference>
<dbReference type="Pfam" id="PF00646">
    <property type="entry name" value="F-box"/>
    <property type="match status" value="1"/>
</dbReference>
<accession>A0A1E5VCX5</accession>
<name>A0A1E5VCX5_9POAL</name>
<organism evidence="2 3">
    <name type="scientific">Dichanthelium oligosanthes</name>
    <dbReference type="NCBI Taxonomy" id="888268"/>
    <lineage>
        <taxon>Eukaryota</taxon>
        <taxon>Viridiplantae</taxon>
        <taxon>Streptophyta</taxon>
        <taxon>Embryophyta</taxon>
        <taxon>Tracheophyta</taxon>
        <taxon>Spermatophyta</taxon>
        <taxon>Magnoliopsida</taxon>
        <taxon>Liliopsida</taxon>
        <taxon>Poales</taxon>
        <taxon>Poaceae</taxon>
        <taxon>PACMAD clade</taxon>
        <taxon>Panicoideae</taxon>
        <taxon>Panicodae</taxon>
        <taxon>Paniceae</taxon>
        <taxon>Dichantheliinae</taxon>
        <taxon>Dichanthelium</taxon>
    </lineage>
</organism>
<dbReference type="CDD" id="cd22160">
    <property type="entry name" value="F-box_AtFBL13-like"/>
    <property type="match status" value="1"/>
</dbReference>
<dbReference type="Proteomes" id="UP000095767">
    <property type="component" value="Unassembled WGS sequence"/>
</dbReference>
<reference evidence="2 3" key="1">
    <citation type="submission" date="2016-09" db="EMBL/GenBank/DDBJ databases">
        <title>The draft genome of Dichanthelium oligosanthes: A C3 panicoid grass species.</title>
        <authorList>
            <person name="Studer A.J."/>
            <person name="Schnable J.C."/>
            <person name="Brutnell T.P."/>
        </authorList>
    </citation>
    <scope>NUCLEOTIDE SEQUENCE [LARGE SCALE GENOMIC DNA]</scope>
    <source>
        <strain evidence="3">cv. Kellogg 1175</strain>
        <tissue evidence="2">Leaf</tissue>
    </source>
</reference>
<dbReference type="AlphaFoldDB" id="A0A1E5VCX5"/>
<dbReference type="EMBL" id="LWDX02043803">
    <property type="protein sequence ID" value="OEL23006.1"/>
    <property type="molecule type" value="Genomic_DNA"/>
</dbReference>
<dbReference type="PANTHER" id="PTHR32141">
    <property type="match status" value="1"/>
</dbReference>
<evidence type="ECO:0000259" key="1">
    <source>
        <dbReference type="Pfam" id="PF00646"/>
    </source>
</evidence>
<keyword evidence="3" id="KW-1185">Reference proteome</keyword>
<feature type="domain" description="F-box" evidence="1">
    <location>
        <begin position="7"/>
        <end position="44"/>
    </location>
</feature>
<dbReference type="InterPro" id="IPR055302">
    <property type="entry name" value="F-box_dom-containing"/>
</dbReference>
<evidence type="ECO:0000313" key="2">
    <source>
        <dbReference type="EMBL" id="OEL23006.1"/>
    </source>
</evidence>
<evidence type="ECO:0000313" key="3">
    <source>
        <dbReference type="Proteomes" id="UP000095767"/>
    </source>
</evidence>
<sequence length="627" mass="69984">MGGEDRLSALSDDLLRRILYFVPSKEAGSTSVLSRRWGSLWRSSGAVNLAVRVTQMSRYGQPSQMRREAKEASFSHQEAFVRAAAAALDAAEAPITRLTLHVETHDDDTDINQFLHGSRDRGRIADGDVVGALLSHPEASRIEELRVALVVTSDVACLFSGTEIGRTAGIYKVVSLPSATTLRVLDLTRCDLAPLAPAAFPRLATLRLRLCSLQPKDLQALSDAAPELTTVHLESVLFTLRPQFQDTQRFLHYHYQEFDGNTSAEPPVVGLCFQAVTTLVLALCGKDAQGGRSNSWAIEIDAPMLRSFVYKGLLRRFLLRSASPDIAQVDLHFLHVDADPRHGYYNEDDYDKERTRELFWQFVKNFTNARTLGLKVDDDLKEIAAIGKARRAKLLCVFPNVGCLELEGVHRPTSKTAAVAIANLLHCCPALRDVMLKLSTVPPHCEKGSTYGRSVLWRKDRLDYSKSIDRFRRRNSKRMAIAMEDSSGDRYDEVAADIPGLSGCSFACLQSSLRKVSLQFRLGDSSSSCFGVRLVKFFAENAIVLDEMCVDTGNRRLREHLNFNVERWITRNSTKASFEHKNPAEGSWEFSKIPSASLDSTTDLGRNATSSFSVLPLQRRTRMDFKY</sequence>
<gene>
    <name evidence="2" type="ORF">BAE44_0015974</name>
</gene>
<dbReference type="InterPro" id="IPR001810">
    <property type="entry name" value="F-box_dom"/>
</dbReference>
<dbReference type="InterPro" id="IPR053781">
    <property type="entry name" value="F-box_AtFBL13-like"/>
</dbReference>